<evidence type="ECO:0000313" key="3">
    <source>
        <dbReference type="EMBL" id="KAK8505875.1"/>
    </source>
</evidence>
<dbReference type="Pfam" id="PF17919">
    <property type="entry name" value="RT_RNaseH_2"/>
    <property type="match status" value="1"/>
</dbReference>
<gene>
    <name evidence="3" type="ORF">V6N12_042899</name>
</gene>
<reference evidence="3 4" key="1">
    <citation type="journal article" date="2024" name="G3 (Bethesda)">
        <title>Genome assembly of Hibiscus sabdariffa L. provides insights into metabolisms of medicinal natural products.</title>
        <authorList>
            <person name="Kim T."/>
        </authorList>
    </citation>
    <scope>NUCLEOTIDE SEQUENCE [LARGE SCALE GENOMIC DNA]</scope>
    <source>
        <strain evidence="3">TK-2024</strain>
        <tissue evidence="3">Old leaves</tissue>
    </source>
</reference>
<protein>
    <submittedName>
        <fullName evidence="3">Uncharacterized protein</fullName>
    </submittedName>
</protein>
<feature type="domain" description="Reverse transcriptase/retrotransposon-derived protein RNase H-like" evidence="2">
    <location>
        <begin position="130"/>
        <end position="226"/>
    </location>
</feature>
<evidence type="ECO:0000259" key="1">
    <source>
        <dbReference type="Pfam" id="PF00078"/>
    </source>
</evidence>
<name>A0ABR2BFC4_9ROSI</name>
<dbReference type="InterPro" id="IPR041577">
    <property type="entry name" value="RT_RNaseH_2"/>
</dbReference>
<proteinExistence type="predicted"/>
<dbReference type="Pfam" id="PF00078">
    <property type="entry name" value="RVT_1"/>
    <property type="match status" value="1"/>
</dbReference>
<keyword evidence="4" id="KW-1185">Reference proteome</keyword>
<dbReference type="Proteomes" id="UP001472677">
    <property type="component" value="Unassembled WGS sequence"/>
</dbReference>
<accession>A0ABR2BFC4</accession>
<feature type="domain" description="Reverse transcriptase" evidence="1">
    <location>
        <begin position="5"/>
        <end position="67"/>
    </location>
</feature>
<dbReference type="EMBL" id="JBBPBM010000122">
    <property type="protein sequence ID" value="KAK8505875.1"/>
    <property type="molecule type" value="Genomic_DNA"/>
</dbReference>
<evidence type="ECO:0000313" key="4">
    <source>
        <dbReference type="Proteomes" id="UP001472677"/>
    </source>
</evidence>
<dbReference type="Gene3D" id="3.10.20.370">
    <property type="match status" value="1"/>
</dbReference>
<comment type="caution">
    <text evidence="3">The sequence shown here is derived from an EMBL/GenBank/DDBJ whole genome shotgun (WGS) entry which is preliminary data.</text>
</comment>
<dbReference type="InterPro" id="IPR043502">
    <property type="entry name" value="DNA/RNA_pol_sf"/>
</dbReference>
<dbReference type="Gene3D" id="3.30.70.270">
    <property type="match status" value="2"/>
</dbReference>
<dbReference type="PANTHER" id="PTHR48475:SF1">
    <property type="entry name" value="RNASE H TYPE-1 DOMAIN-CONTAINING PROTEIN"/>
    <property type="match status" value="1"/>
</dbReference>
<evidence type="ECO:0000259" key="2">
    <source>
        <dbReference type="Pfam" id="PF17919"/>
    </source>
</evidence>
<dbReference type="InterPro" id="IPR043128">
    <property type="entry name" value="Rev_trsase/Diguanyl_cyclase"/>
</dbReference>
<sequence length="281" mass="32410">MVTLFHDMMHKEIEVYVDDMIAKTQTEEEHLQNLRKPFLRLRKYRLRLNPAKCTFAVTSGKLLGFIVSKKGIEVDPDKVKAIQDLSPPQTQKEVRGFLGRLNYISRFISQLTNKCDPVFKLLRKNNSGVWDNECQSAFEKVKKYLTNPPVLVAPTPGRPLILYLTIFEESMGCVLGQHDESRRKERAIYYLSKKFTSSEAKYPPIQKLCCALVWTTKRLRQYILYHTTWLISKLDPLKFLMEAPALTGRTAHWQMLLSEFDIVYASQKAVKGSAIADFLAS</sequence>
<dbReference type="PANTHER" id="PTHR48475">
    <property type="entry name" value="RIBONUCLEASE H"/>
    <property type="match status" value="1"/>
</dbReference>
<dbReference type="SUPFAM" id="SSF56672">
    <property type="entry name" value="DNA/RNA polymerases"/>
    <property type="match status" value="1"/>
</dbReference>
<dbReference type="InterPro" id="IPR000477">
    <property type="entry name" value="RT_dom"/>
</dbReference>
<organism evidence="3 4">
    <name type="scientific">Hibiscus sabdariffa</name>
    <name type="common">roselle</name>
    <dbReference type="NCBI Taxonomy" id="183260"/>
    <lineage>
        <taxon>Eukaryota</taxon>
        <taxon>Viridiplantae</taxon>
        <taxon>Streptophyta</taxon>
        <taxon>Embryophyta</taxon>
        <taxon>Tracheophyta</taxon>
        <taxon>Spermatophyta</taxon>
        <taxon>Magnoliopsida</taxon>
        <taxon>eudicotyledons</taxon>
        <taxon>Gunneridae</taxon>
        <taxon>Pentapetalae</taxon>
        <taxon>rosids</taxon>
        <taxon>malvids</taxon>
        <taxon>Malvales</taxon>
        <taxon>Malvaceae</taxon>
        <taxon>Malvoideae</taxon>
        <taxon>Hibiscus</taxon>
    </lineage>
</organism>